<dbReference type="Gene3D" id="3.40.50.1820">
    <property type="entry name" value="alpha/beta hydrolase"/>
    <property type="match status" value="1"/>
</dbReference>
<dbReference type="GO" id="GO:0016052">
    <property type="term" value="P:carbohydrate catabolic process"/>
    <property type="evidence" value="ECO:0007669"/>
    <property type="project" value="TreeGrafter"/>
</dbReference>
<evidence type="ECO:0000256" key="3">
    <source>
        <dbReference type="ARBA" id="ARBA00013095"/>
    </source>
</evidence>
<dbReference type="GeneID" id="18763766"/>
<keyword evidence="5" id="KW-0964">Secreted</keyword>
<comment type="catalytic activity">
    <reaction evidence="9">
        <text>cutin + H2O = cutin monomers.</text>
        <dbReference type="EC" id="3.1.1.74"/>
    </reaction>
</comment>
<gene>
    <name evidence="13" type="ORF">MBM_07831</name>
</gene>
<evidence type="ECO:0000256" key="8">
    <source>
        <dbReference type="ARBA" id="ARBA00023157"/>
    </source>
</evidence>
<protein>
    <recommendedName>
        <fullName evidence="3">cutinase</fullName>
        <ecNumber evidence="3">3.1.1.74</ecNumber>
    </recommendedName>
</protein>
<evidence type="ECO:0000256" key="7">
    <source>
        <dbReference type="ARBA" id="ARBA00022801"/>
    </source>
</evidence>
<comment type="similarity">
    <text evidence="2">Belongs to the cutinase family.</text>
</comment>
<dbReference type="SMART" id="SM01110">
    <property type="entry name" value="Cutinase"/>
    <property type="match status" value="1"/>
</dbReference>
<sequence>MMKIAAPVLLLLLAGFAVAGPTPFPTRACPPIETVENEFTLGGCKPIIFFYARGSSEAYNMGNYTFSPGPPTAQGLEDIFGCENVAVEGIGYAARMDTNLLPGGADPAEVKMMRDLFLDAAGKCPYSILLGGGYSQGAALCHRAIENLPEEVKDRIAGVAMYGDTQNTPDKGRIPKFPPEKTLIICNDQDVICNGNLTITTPHGLYVQRVPEALAFFKKKVMAARY</sequence>
<comment type="subcellular location">
    <subcellularLocation>
        <location evidence="1">Secreted</location>
    </subcellularLocation>
</comment>
<dbReference type="InterPro" id="IPR011150">
    <property type="entry name" value="Cutinase_monf"/>
</dbReference>
<feature type="disulfide bond" evidence="11">
    <location>
        <begin position="186"/>
        <end position="193"/>
    </location>
</feature>
<feature type="active site" description="Nucleophile" evidence="10">
    <location>
        <position position="135"/>
    </location>
</feature>
<evidence type="ECO:0000256" key="5">
    <source>
        <dbReference type="ARBA" id="ARBA00022525"/>
    </source>
</evidence>
<dbReference type="InterPro" id="IPR000675">
    <property type="entry name" value="Cutinase/axe"/>
</dbReference>
<evidence type="ECO:0000256" key="2">
    <source>
        <dbReference type="ARBA" id="ARBA00007534"/>
    </source>
</evidence>
<keyword evidence="7" id="KW-0378">Hydrolase</keyword>
<evidence type="ECO:0000256" key="4">
    <source>
        <dbReference type="ARBA" id="ARBA00022487"/>
    </source>
</evidence>
<evidence type="ECO:0000256" key="6">
    <source>
        <dbReference type="ARBA" id="ARBA00022729"/>
    </source>
</evidence>
<feature type="active site" description="Proton donor/acceptor" evidence="10">
    <location>
        <position position="203"/>
    </location>
</feature>
<dbReference type="eggNOG" id="ENOG502SI38">
    <property type="taxonomic scope" value="Eukaryota"/>
</dbReference>
<dbReference type="RefSeq" id="XP_007295720.1">
    <property type="nucleotide sequence ID" value="XM_007295658.1"/>
</dbReference>
<dbReference type="Pfam" id="PF01083">
    <property type="entry name" value="Cutinase"/>
    <property type="match status" value="1"/>
</dbReference>
<evidence type="ECO:0000313" key="14">
    <source>
        <dbReference type="Proteomes" id="UP000006753"/>
    </source>
</evidence>
<dbReference type="GO" id="GO:0005576">
    <property type="term" value="C:extracellular region"/>
    <property type="evidence" value="ECO:0007669"/>
    <property type="project" value="UniProtKB-SubCell"/>
</dbReference>
<dbReference type="Proteomes" id="UP000006753">
    <property type="component" value="Unassembled WGS sequence"/>
</dbReference>
<proteinExistence type="inferred from homology"/>
<feature type="active site" evidence="10">
    <location>
        <position position="190"/>
    </location>
</feature>
<dbReference type="InterPro" id="IPR029058">
    <property type="entry name" value="AB_hydrolase_fold"/>
</dbReference>
<dbReference type="HOGENOM" id="CLU_040058_2_0_1"/>
<reference evidence="13 14" key="1">
    <citation type="journal article" date="2012" name="BMC Genomics">
        <title>Sequencing the genome of Marssonina brunnea reveals fungus-poplar co-evolution.</title>
        <authorList>
            <person name="Zhu S."/>
            <person name="Cao Y.-Z."/>
            <person name="Jiang C."/>
            <person name="Tan B.-Y."/>
            <person name="Wang Z."/>
            <person name="Feng S."/>
            <person name="Zhang L."/>
            <person name="Su X.-H."/>
            <person name="Brejova B."/>
            <person name="Vinar T."/>
            <person name="Xu M."/>
            <person name="Wang M.-X."/>
            <person name="Zhang S.-G."/>
            <person name="Huang M.-R."/>
            <person name="Wu R."/>
            <person name="Zhou Y."/>
        </authorList>
    </citation>
    <scope>NUCLEOTIDE SEQUENCE [LARGE SCALE GENOMIC DNA]</scope>
    <source>
        <strain evidence="13 14">MB_m1</strain>
    </source>
</reference>
<dbReference type="SUPFAM" id="SSF53474">
    <property type="entry name" value="alpha/beta-Hydrolases"/>
    <property type="match status" value="1"/>
</dbReference>
<dbReference type="KEGG" id="mbe:MBM_07831"/>
<keyword evidence="14" id="KW-1185">Reference proteome</keyword>
<keyword evidence="6 12" id="KW-0732">Signal</keyword>
<dbReference type="PRINTS" id="PR00129">
    <property type="entry name" value="CUTINASE"/>
</dbReference>
<evidence type="ECO:0000256" key="11">
    <source>
        <dbReference type="PIRSR" id="PIRSR611150-2"/>
    </source>
</evidence>
<name>K1XNY3_MARBU</name>
<feature type="disulfide bond" evidence="11">
    <location>
        <begin position="44"/>
        <end position="124"/>
    </location>
</feature>
<evidence type="ECO:0000256" key="1">
    <source>
        <dbReference type="ARBA" id="ARBA00004613"/>
    </source>
</evidence>
<dbReference type="EMBL" id="JH921447">
    <property type="protein sequence ID" value="EKD14154.1"/>
    <property type="molecule type" value="Genomic_DNA"/>
</dbReference>
<dbReference type="AlphaFoldDB" id="K1XNY3"/>
<keyword evidence="8 11" id="KW-1015">Disulfide bond</keyword>
<evidence type="ECO:0000256" key="10">
    <source>
        <dbReference type="PIRSR" id="PIRSR611150-1"/>
    </source>
</evidence>
<dbReference type="OrthoDB" id="3225429at2759"/>
<dbReference type="PANTHER" id="PTHR48250">
    <property type="entry name" value="CUTINASE 2-RELATED"/>
    <property type="match status" value="1"/>
</dbReference>
<evidence type="ECO:0000313" key="13">
    <source>
        <dbReference type="EMBL" id="EKD14154.1"/>
    </source>
</evidence>
<organism evidence="13 14">
    <name type="scientific">Marssonina brunnea f. sp. multigermtubi (strain MB_m1)</name>
    <name type="common">Marssonina leaf spot fungus</name>
    <dbReference type="NCBI Taxonomy" id="1072389"/>
    <lineage>
        <taxon>Eukaryota</taxon>
        <taxon>Fungi</taxon>
        <taxon>Dikarya</taxon>
        <taxon>Ascomycota</taxon>
        <taxon>Pezizomycotina</taxon>
        <taxon>Leotiomycetes</taxon>
        <taxon>Helotiales</taxon>
        <taxon>Drepanopezizaceae</taxon>
        <taxon>Drepanopeziza</taxon>
    </lineage>
</organism>
<dbReference type="GO" id="GO:0050525">
    <property type="term" value="F:cutinase activity"/>
    <property type="evidence" value="ECO:0007669"/>
    <property type="project" value="UniProtKB-EC"/>
</dbReference>
<accession>K1XNY3</accession>
<keyword evidence="4" id="KW-0719">Serine esterase</keyword>
<dbReference type="PANTHER" id="PTHR48250:SF3">
    <property type="entry name" value="CUTINASE 1-RELATED"/>
    <property type="match status" value="1"/>
</dbReference>
<dbReference type="InParanoid" id="K1XNY3"/>
<dbReference type="EC" id="3.1.1.74" evidence="3"/>
<evidence type="ECO:0000256" key="12">
    <source>
        <dbReference type="SAM" id="SignalP"/>
    </source>
</evidence>
<evidence type="ECO:0000256" key="9">
    <source>
        <dbReference type="ARBA" id="ARBA00034045"/>
    </source>
</evidence>
<feature type="signal peptide" evidence="12">
    <location>
        <begin position="1"/>
        <end position="19"/>
    </location>
</feature>
<feature type="chain" id="PRO_5003855254" description="cutinase" evidence="12">
    <location>
        <begin position="20"/>
        <end position="226"/>
    </location>
</feature>